<sequence>MGAPGANQTILRLVLAVQETAGHRSQLVLEAAGEGPSPSTDRWGTTLHQRTRRQSGLPVPVLVSADPDVVLKLFHHGRPLVHGDLGPHQPRMPKVPVAAQPLRRVSLVERAIGGGGGREKAYQVDQGRDDGVGLDDDDLLLQVVGIHVGRVVAQVLHILSLELPEQLGEDPKLRRGVNELWEHLLYPVPIIAPIVVLDNVSGDGLVPTAVLGVVKMPRLSLSSGSMASITAIQGKSADRRSRRLLLLQTISVTWAGAAVGLRDRVHHLLLLGRRHVRVAELGLVGNGGVDGLSGLLDQRELELVDVLYQLVVVVQRVERRAVAGLAPGAVPLEVRVLHHPEDPAGVLNARLKGRRRHGDDVGAAAELLDRLNRLTFGAPIGVELVDDDLTLNDAA</sequence>
<name>A0A5N6KXP5_9ROSI</name>
<accession>A0A5N6KXP5</accession>
<comment type="caution">
    <text evidence="1">The sequence shown here is derived from an EMBL/GenBank/DDBJ whole genome shotgun (WGS) entry which is preliminary data.</text>
</comment>
<reference evidence="1 2" key="1">
    <citation type="submission" date="2019-06" db="EMBL/GenBank/DDBJ databases">
        <title>A chromosomal-level reference genome of Carpinus fangiana (Coryloideae, Betulaceae).</title>
        <authorList>
            <person name="Yang X."/>
            <person name="Wang Z."/>
            <person name="Zhang L."/>
            <person name="Hao G."/>
            <person name="Liu J."/>
            <person name="Yang Y."/>
        </authorList>
    </citation>
    <scope>NUCLEOTIDE SEQUENCE [LARGE SCALE GENOMIC DNA]</scope>
    <source>
        <strain evidence="1">Cfa_2016G</strain>
        <tissue evidence="1">Leaf</tissue>
    </source>
</reference>
<dbReference type="Proteomes" id="UP000327013">
    <property type="component" value="Unassembled WGS sequence"/>
</dbReference>
<dbReference type="EMBL" id="VIBQ01000016">
    <property type="protein sequence ID" value="KAB8356498.1"/>
    <property type="molecule type" value="Genomic_DNA"/>
</dbReference>
<proteinExistence type="predicted"/>
<evidence type="ECO:0000313" key="2">
    <source>
        <dbReference type="Proteomes" id="UP000327013"/>
    </source>
</evidence>
<dbReference type="AlphaFoldDB" id="A0A5N6KXP5"/>
<evidence type="ECO:0000313" key="1">
    <source>
        <dbReference type="EMBL" id="KAB8356498.1"/>
    </source>
</evidence>
<protein>
    <submittedName>
        <fullName evidence="1">Uncharacterized protein</fullName>
    </submittedName>
</protein>
<organism evidence="1 2">
    <name type="scientific">Carpinus fangiana</name>
    <dbReference type="NCBI Taxonomy" id="176857"/>
    <lineage>
        <taxon>Eukaryota</taxon>
        <taxon>Viridiplantae</taxon>
        <taxon>Streptophyta</taxon>
        <taxon>Embryophyta</taxon>
        <taxon>Tracheophyta</taxon>
        <taxon>Spermatophyta</taxon>
        <taxon>Magnoliopsida</taxon>
        <taxon>eudicotyledons</taxon>
        <taxon>Gunneridae</taxon>
        <taxon>Pentapetalae</taxon>
        <taxon>rosids</taxon>
        <taxon>fabids</taxon>
        <taxon>Fagales</taxon>
        <taxon>Betulaceae</taxon>
        <taxon>Carpinus</taxon>
    </lineage>
</organism>
<keyword evidence="2" id="KW-1185">Reference proteome</keyword>
<gene>
    <name evidence="1" type="ORF">FH972_024081</name>
</gene>